<organism evidence="7 8">
    <name type="scientific">Streptomyces fragilis</name>
    <dbReference type="NCBI Taxonomy" id="67301"/>
    <lineage>
        <taxon>Bacteria</taxon>
        <taxon>Bacillati</taxon>
        <taxon>Actinomycetota</taxon>
        <taxon>Actinomycetes</taxon>
        <taxon>Kitasatosporales</taxon>
        <taxon>Streptomycetaceae</taxon>
        <taxon>Streptomyces</taxon>
    </lineage>
</organism>
<gene>
    <name evidence="7" type="ORF">AB0E65_16535</name>
</gene>
<evidence type="ECO:0000256" key="4">
    <source>
        <dbReference type="ARBA" id="ARBA00023014"/>
    </source>
</evidence>
<dbReference type="CDD" id="cd01335">
    <property type="entry name" value="Radical_SAM"/>
    <property type="match status" value="1"/>
</dbReference>
<dbReference type="InterPro" id="IPR058240">
    <property type="entry name" value="rSAM_sf"/>
</dbReference>
<dbReference type="Pfam" id="PF04055">
    <property type="entry name" value="Radical_SAM"/>
    <property type="match status" value="1"/>
</dbReference>
<dbReference type="PANTHER" id="PTHR43273">
    <property type="entry name" value="ANAEROBIC SULFATASE-MATURATING ENZYME HOMOLOG ASLB-RELATED"/>
    <property type="match status" value="1"/>
</dbReference>
<evidence type="ECO:0000256" key="1">
    <source>
        <dbReference type="ARBA" id="ARBA00022691"/>
    </source>
</evidence>
<keyword evidence="1" id="KW-0949">S-adenosyl-L-methionine</keyword>
<dbReference type="SFLD" id="SFLDG01067">
    <property type="entry name" value="SPASM/twitch_domain_containing"/>
    <property type="match status" value="1"/>
</dbReference>
<evidence type="ECO:0000256" key="5">
    <source>
        <dbReference type="ARBA" id="ARBA00023601"/>
    </source>
</evidence>
<evidence type="ECO:0000256" key="3">
    <source>
        <dbReference type="ARBA" id="ARBA00023004"/>
    </source>
</evidence>
<dbReference type="Proteomes" id="UP001550850">
    <property type="component" value="Unassembled WGS sequence"/>
</dbReference>
<keyword evidence="2" id="KW-0479">Metal-binding</keyword>
<protein>
    <submittedName>
        <fullName evidence="7">Radical SAM protein</fullName>
    </submittedName>
</protein>
<evidence type="ECO:0000259" key="6">
    <source>
        <dbReference type="Pfam" id="PF04055"/>
    </source>
</evidence>
<dbReference type="PANTHER" id="PTHR43273:SF3">
    <property type="entry name" value="ANAEROBIC SULFATASE-MATURATING ENZYME HOMOLOG ASLB-RELATED"/>
    <property type="match status" value="1"/>
</dbReference>
<comment type="similarity">
    <text evidence="5">Belongs to the radical SAM superfamily. Anaerobic sulfatase-maturating enzyme family.</text>
</comment>
<evidence type="ECO:0000313" key="8">
    <source>
        <dbReference type="Proteomes" id="UP001550850"/>
    </source>
</evidence>
<dbReference type="InterPro" id="IPR007197">
    <property type="entry name" value="rSAM"/>
</dbReference>
<evidence type="ECO:0000256" key="2">
    <source>
        <dbReference type="ARBA" id="ARBA00022723"/>
    </source>
</evidence>
<evidence type="ECO:0000313" key="7">
    <source>
        <dbReference type="EMBL" id="MEU3555803.1"/>
    </source>
</evidence>
<dbReference type="RefSeq" id="WP_174721623.1">
    <property type="nucleotide sequence ID" value="NZ_BEVZ01000006.1"/>
</dbReference>
<dbReference type="Gene3D" id="3.20.20.70">
    <property type="entry name" value="Aldolase class I"/>
    <property type="match status" value="1"/>
</dbReference>
<comment type="caution">
    <text evidence="7">The sequence shown here is derived from an EMBL/GenBank/DDBJ whole genome shotgun (WGS) entry which is preliminary data.</text>
</comment>
<keyword evidence="3" id="KW-0408">Iron</keyword>
<dbReference type="SFLD" id="SFLDS00029">
    <property type="entry name" value="Radical_SAM"/>
    <property type="match status" value="1"/>
</dbReference>
<name>A0ABV2YJA1_9ACTN</name>
<accession>A0ABV2YJA1</accession>
<dbReference type="InterPro" id="IPR023867">
    <property type="entry name" value="Sulphatase_maturase_rSAM"/>
</dbReference>
<sequence length="279" mass="30740">MKQPVLTALGNDEIFHEEFVAAMSDRSLHLIVLPTEQCNFRCTYCYEDFSIGRMRPEIVQGVKNLLSRRMAELEQLNISWFGGEPLLARTIVEDISSCAVEAVAEAPQVQYSADVTTNGYHLDLATAETWEQLGIRSYQISLDGPEALHDTTRRRANGQGSFQRIWGNLLALRRSRLPKGLPHPTSPARKEACYAARPNSLVIRANGTIAKCTVALSDPSNTIGRITPQGELRIDNGRLAPWVRGWGGSDWAAVSCPYVGMPRSPAPLLQIGSRSPVPS</sequence>
<dbReference type="SUPFAM" id="SSF102114">
    <property type="entry name" value="Radical SAM enzymes"/>
    <property type="match status" value="1"/>
</dbReference>
<feature type="domain" description="Radical SAM core" evidence="6">
    <location>
        <begin position="33"/>
        <end position="178"/>
    </location>
</feature>
<keyword evidence="8" id="KW-1185">Reference proteome</keyword>
<reference evidence="7 8" key="1">
    <citation type="submission" date="2024-06" db="EMBL/GenBank/DDBJ databases">
        <title>The Natural Products Discovery Center: Release of the First 8490 Sequenced Strains for Exploring Actinobacteria Biosynthetic Diversity.</title>
        <authorList>
            <person name="Kalkreuter E."/>
            <person name="Kautsar S.A."/>
            <person name="Yang D."/>
            <person name="Bader C.D."/>
            <person name="Teijaro C.N."/>
            <person name="Fluegel L."/>
            <person name="Davis C.M."/>
            <person name="Simpson J.R."/>
            <person name="Lauterbach L."/>
            <person name="Steele A.D."/>
            <person name="Gui C."/>
            <person name="Meng S."/>
            <person name="Li G."/>
            <person name="Viehrig K."/>
            <person name="Ye F."/>
            <person name="Su P."/>
            <person name="Kiefer A.F."/>
            <person name="Nichols A."/>
            <person name="Cepeda A.J."/>
            <person name="Yan W."/>
            <person name="Fan B."/>
            <person name="Jiang Y."/>
            <person name="Adhikari A."/>
            <person name="Zheng C.-J."/>
            <person name="Schuster L."/>
            <person name="Cowan T.M."/>
            <person name="Smanski M.J."/>
            <person name="Chevrette M.G."/>
            <person name="De Carvalho L.P.S."/>
            <person name="Shen B."/>
        </authorList>
    </citation>
    <scope>NUCLEOTIDE SEQUENCE [LARGE SCALE GENOMIC DNA]</scope>
    <source>
        <strain evidence="7 8">NPDC038104</strain>
    </source>
</reference>
<dbReference type="EMBL" id="JBEZUR010000023">
    <property type="protein sequence ID" value="MEU3555803.1"/>
    <property type="molecule type" value="Genomic_DNA"/>
</dbReference>
<proteinExistence type="inferred from homology"/>
<dbReference type="InterPro" id="IPR013785">
    <property type="entry name" value="Aldolase_TIM"/>
</dbReference>
<keyword evidence="4" id="KW-0411">Iron-sulfur</keyword>